<dbReference type="Proteomes" id="UP000318380">
    <property type="component" value="Unassembled WGS sequence"/>
</dbReference>
<proteinExistence type="predicted"/>
<dbReference type="AlphaFoldDB" id="A0A561C038"/>
<sequence>MIAIGARHGQDAAYQQTALRLGRGTNKLPQLDRFGQAQVGSGGKAHQRQPILDANRAIAHAFDGQKPLSGAKPLSETAFGGRSGSGGAAKQAAKQTGKQGRQQTNPQRGE</sequence>
<keyword evidence="3" id="KW-1185">Reference proteome</keyword>
<evidence type="ECO:0000256" key="1">
    <source>
        <dbReference type="SAM" id="MobiDB-lite"/>
    </source>
</evidence>
<dbReference type="EMBL" id="VIVK01000001">
    <property type="protein sequence ID" value="TWD84559.1"/>
    <property type="molecule type" value="Genomic_DNA"/>
</dbReference>
<evidence type="ECO:0000313" key="2">
    <source>
        <dbReference type="EMBL" id="TWD84559.1"/>
    </source>
</evidence>
<evidence type="ECO:0000313" key="3">
    <source>
        <dbReference type="Proteomes" id="UP000318380"/>
    </source>
</evidence>
<name>A0A561C038_9ACTN</name>
<dbReference type="RefSeq" id="WP_145812005.1">
    <property type="nucleotide sequence ID" value="NZ_VIVK01000001.1"/>
</dbReference>
<feature type="compositionally biased region" description="Low complexity" evidence="1">
    <location>
        <begin position="88"/>
        <end position="104"/>
    </location>
</feature>
<dbReference type="OrthoDB" id="3818650at2"/>
<comment type="caution">
    <text evidence="2">The sequence shown here is derived from an EMBL/GenBank/DDBJ whole genome shotgun (WGS) entry which is preliminary data.</text>
</comment>
<reference evidence="2 3" key="1">
    <citation type="submission" date="2019-06" db="EMBL/GenBank/DDBJ databases">
        <title>Sequencing the genomes of 1000 actinobacteria strains.</title>
        <authorList>
            <person name="Klenk H.-P."/>
        </authorList>
    </citation>
    <scope>NUCLEOTIDE SEQUENCE [LARGE SCALE GENOMIC DNA]</scope>
    <source>
        <strain evidence="2 3">DSM 24683</strain>
    </source>
</reference>
<protein>
    <submittedName>
        <fullName evidence="2">Uncharacterized protein</fullName>
    </submittedName>
</protein>
<organism evidence="2 3">
    <name type="scientific">Kribbella amoyensis</name>
    <dbReference type="NCBI Taxonomy" id="996641"/>
    <lineage>
        <taxon>Bacteria</taxon>
        <taxon>Bacillati</taxon>
        <taxon>Actinomycetota</taxon>
        <taxon>Actinomycetes</taxon>
        <taxon>Propionibacteriales</taxon>
        <taxon>Kribbellaceae</taxon>
        <taxon>Kribbella</taxon>
    </lineage>
</organism>
<gene>
    <name evidence="2" type="ORF">FB561_5752</name>
</gene>
<feature type="region of interest" description="Disordered" evidence="1">
    <location>
        <begin position="64"/>
        <end position="110"/>
    </location>
</feature>
<accession>A0A561C038</accession>